<keyword evidence="4" id="KW-1185">Reference proteome</keyword>
<gene>
    <name evidence="3" type="ORF">FH608_034425</name>
</gene>
<dbReference type="EMBL" id="VDLX02000015">
    <property type="protein sequence ID" value="KAB8190613.1"/>
    <property type="molecule type" value="Genomic_DNA"/>
</dbReference>
<feature type="domain" description="MDMPI C-terminal" evidence="2">
    <location>
        <begin position="11"/>
        <end position="98"/>
    </location>
</feature>
<protein>
    <recommendedName>
        <fullName evidence="2">MDMPI C-terminal domain-containing protein</fullName>
    </recommendedName>
</protein>
<dbReference type="RefSeq" id="WP_139634547.1">
    <property type="nucleotide sequence ID" value="NZ_VDLX02000015.1"/>
</dbReference>
<name>A0A5C4VXK1_9ACTN</name>
<sequence>MSMPHDRPYGWLQRVLTRAPGRGIASPPRRVHSRVPGYLSGPGRRSRSAGCSEGLRRRTKDDSPGAASISGTPHDVLLWMWGRGDGTALTFDGEPELVKRLRDLLKEATQ</sequence>
<evidence type="ECO:0000313" key="4">
    <source>
        <dbReference type="Proteomes" id="UP000312512"/>
    </source>
</evidence>
<dbReference type="InterPro" id="IPR010872">
    <property type="entry name" value="MDMPI_C-term_domain"/>
</dbReference>
<accession>A0A5C4VXK1</accession>
<organism evidence="3 4">
    <name type="scientific">Nonomuraea phyllanthi</name>
    <dbReference type="NCBI Taxonomy" id="2219224"/>
    <lineage>
        <taxon>Bacteria</taxon>
        <taxon>Bacillati</taxon>
        <taxon>Actinomycetota</taxon>
        <taxon>Actinomycetes</taxon>
        <taxon>Streptosporangiales</taxon>
        <taxon>Streptosporangiaceae</taxon>
        <taxon>Nonomuraea</taxon>
    </lineage>
</organism>
<dbReference type="OrthoDB" id="3671213at2"/>
<dbReference type="Pfam" id="PF07398">
    <property type="entry name" value="MDMPI_C"/>
    <property type="match status" value="1"/>
</dbReference>
<evidence type="ECO:0000259" key="2">
    <source>
        <dbReference type="Pfam" id="PF07398"/>
    </source>
</evidence>
<feature type="compositionally biased region" description="Basic and acidic residues" evidence="1">
    <location>
        <begin position="54"/>
        <end position="63"/>
    </location>
</feature>
<dbReference type="Proteomes" id="UP000312512">
    <property type="component" value="Unassembled WGS sequence"/>
</dbReference>
<evidence type="ECO:0000256" key="1">
    <source>
        <dbReference type="SAM" id="MobiDB-lite"/>
    </source>
</evidence>
<reference evidence="3 4" key="1">
    <citation type="submission" date="2019-10" db="EMBL/GenBank/DDBJ databases">
        <title>Nonomuraea sp. nov., isolated from Phyllanthus amarus.</title>
        <authorList>
            <person name="Klykleung N."/>
            <person name="Tanasupawat S."/>
        </authorList>
    </citation>
    <scope>NUCLEOTIDE SEQUENCE [LARGE SCALE GENOMIC DNA]</scope>
    <source>
        <strain evidence="3 4">PA1-10</strain>
    </source>
</reference>
<dbReference type="AlphaFoldDB" id="A0A5C4VXK1"/>
<proteinExistence type="predicted"/>
<evidence type="ECO:0000313" key="3">
    <source>
        <dbReference type="EMBL" id="KAB8190613.1"/>
    </source>
</evidence>
<comment type="caution">
    <text evidence="3">The sequence shown here is derived from an EMBL/GenBank/DDBJ whole genome shotgun (WGS) entry which is preliminary data.</text>
</comment>
<feature type="region of interest" description="Disordered" evidence="1">
    <location>
        <begin position="20"/>
        <end position="71"/>
    </location>
</feature>